<organism evidence="1">
    <name type="scientific">marine sediment metagenome</name>
    <dbReference type="NCBI Taxonomy" id="412755"/>
    <lineage>
        <taxon>unclassified sequences</taxon>
        <taxon>metagenomes</taxon>
        <taxon>ecological metagenomes</taxon>
    </lineage>
</organism>
<dbReference type="AlphaFoldDB" id="A0A0F8ZVT9"/>
<gene>
    <name evidence="1" type="ORF">LCGC14_2647420</name>
</gene>
<proteinExistence type="predicted"/>
<feature type="non-terminal residue" evidence="1">
    <location>
        <position position="64"/>
    </location>
</feature>
<evidence type="ECO:0000313" key="1">
    <source>
        <dbReference type="EMBL" id="KKK97968.1"/>
    </source>
</evidence>
<accession>A0A0F8ZVT9</accession>
<comment type="caution">
    <text evidence="1">The sequence shown here is derived from an EMBL/GenBank/DDBJ whole genome shotgun (WGS) entry which is preliminary data.</text>
</comment>
<protein>
    <submittedName>
        <fullName evidence="1">Uncharacterized protein</fullName>
    </submittedName>
</protein>
<reference evidence="1" key="1">
    <citation type="journal article" date="2015" name="Nature">
        <title>Complex archaea that bridge the gap between prokaryotes and eukaryotes.</title>
        <authorList>
            <person name="Spang A."/>
            <person name="Saw J.H."/>
            <person name="Jorgensen S.L."/>
            <person name="Zaremba-Niedzwiedzka K."/>
            <person name="Martijn J."/>
            <person name="Lind A.E."/>
            <person name="van Eijk R."/>
            <person name="Schleper C."/>
            <person name="Guy L."/>
            <person name="Ettema T.J."/>
        </authorList>
    </citation>
    <scope>NUCLEOTIDE SEQUENCE</scope>
</reference>
<sequence>MEVVMLVGRFSGERRFVAPHAAHALIAKGDAKPVEEVKEETMKILMKETVVAPGGKLHAGTVYE</sequence>
<dbReference type="EMBL" id="LAZR01045818">
    <property type="protein sequence ID" value="KKK97968.1"/>
    <property type="molecule type" value="Genomic_DNA"/>
</dbReference>
<name>A0A0F8ZVT9_9ZZZZ</name>